<dbReference type="KEGG" id="iag:Igag_1305"/>
<dbReference type="EMBL" id="CP002098">
    <property type="protein sequence ID" value="ADM28109.1"/>
    <property type="molecule type" value="Genomic_DNA"/>
</dbReference>
<evidence type="ECO:0000259" key="2">
    <source>
        <dbReference type="SMART" id="SM00899"/>
    </source>
</evidence>
<dbReference type="InterPro" id="IPR053184">
    <property type="entry name" value="FeoA-like"/>
</dbReference>
<dbReference type="BioCyc" id="IAGG583356:GHAH-1289-MONOMER"/>
<dbReference type="SMART" id="SM00899">
    <property type="entry name" value="FeoA"/>
    <property type="match status" value="1"/>
</dbReference>
<feature type="domain" description="Ferrous iron transporter FeoA-like" evidence="2">
    <location>
        <begin position="7"/>
        <end position="77"/>
    </location>
</feature>
<keyword evidence="4" id="KW-1185">Reference proteome</keyword>
<dbReference type="InterPro" id="IPR007167">
    <property type="entry name" value="Fe-transptr_FeoA-like"/>
</dbReference>
<evidence type="ECO:0000313" key="4">
    <source>
        <dbReference type="Proteomes" id="UP000001304"/>
    </source>
</evidence>
<dbReference type="Pfam" id="PF04023">
    <property type="entry name" value="FeoA"/>
    <property type="match status" value="1"/>
</dbReference>
<keyword evidence="1" id="KW-0408">Iron</keyword>
<organism evidence="3 4">
    <name type="scientific">Ignisphaera aggregans (strain DSM 17230 / JCM 13409 / AQ1.S1)</name>
    <dbReference type="NCBI Taxonomy" id="583356"/>
    <lineage>
        <taxon>Archaea</taxon>
        <taxon>Thermoproteota</taxon>
        <taxon>Thermoprotei</taxon>
        <taxon>Desulfurococcales</taxon>
        <taxon>Desulfurococcaceae</taxon>
        <taxon>Ignisphaera</taxon>
    </lineage>
</organism>
<protein>
    <submittedName>
        <fullName evidence="3">FeoA family protein</fullName>
    </submittedName>
</protein>
<dbReference type="Gene3D" id="2.30.30.90">
    <property type="match status" value="1"/>
</dbReference>
<dbReference type="HOGENOM" id="CLU_150646_6_3_2"/>
<dbReference type="GO" id="GO:0046914">
    <property type="term" value="F:transition metal ion binding"/>
    <property type="evidence" value="ECO:0007669"/>
    <property type="project" value="InterPro"/>
</dbReference>
<gene>
    <name evidence="3" type="ordered locus">Igag_1305</name>
</gene>
<accession>E0SPQ3</accession>
<sequence>MEAKRIDKLSSLSPGTRFRVVEISAGPGLRARLIGLGITLGAEGVVLYNGGEHIVINVRGVDIAISRGQASKIFVEIL</sequence>
<name>E0SPQ3_IGNAA</name>
<reference evidence="3 4" key="1">
    <citation type="journal article" date="2010" name="Stand. Genomic Sci.">
        <title>Complete genome sequence of Ignisphaera aggregans type strain (AQ1.S1).</title>
        <authorList>
            <person name="Goker M."/>
            <person name="Held B."/>
            <person name="Lapidus A."/>
            <person name="Nolan M."/>
            <person name="Spring S."/>
            <person name="Yasawong M."/>
            <person name="Lucas S."/>
            <person name="Glavina Del Rio T."/>
            <person name="Tice H."/>
            <person name="Cheng J.F."/>
            <person name="Goodwin L."/>
            <person name="Tapia R."/>
            <person name="Pitluck S."/>
            <person name="Liolios K."/>
            <person name="Ivanova N."/>
            <person name="Mavromatis K."/>
            <person name="Mikhailova N."/>
            <person name="Pati A."/>
            <person name="Chen A."/>
            <person name="Palaniappan K."/>
            <person name="Brambilla E."/>
            <person name="Land M."/>
            <person name="Hauser L."/>
            <person name="Chang Y.J."/>
            <person name="Jeffries C.D."/>
            <person name="Brettin T."/>
            <person name="Detter J.C."/>
            <person name="Han C."/>
            <person name="Rohde M."/>
            <person name="Sikorski J."/>
            <person name="Woyke T."/>
            <person name="Bristow J."/>
            <person name="Eisen J.A."/>
            <person name="Markowitz V."/>
            <person name="Hugenholtz P."/>
            <person name="Kyrpides N.C."/>
            <person name="Klenk H.P."/>
        </authorList>
    </citation>
    <scope>NUCLEOTIDE SEQUENCE [LARGE SCALE GENOMIC DNA]</scope>
    <source>
        <strain evidence="4">DSM 17230 / JCM 13409 / AQ1.S1</strain>
    </source>
</reference>
<evidence type="ECO:0000313" key="3">
    <source>
        <dbReference type="EMBL" id="ADM28109.1"/>
    </source>
</evidence>
<dbReference type="AlphaFoldDB" id="E0SPQ3"/>
<dbReference type="SUPFAM" id="SSF50037">
    <property type="entry name" value="C-terminal domain of transcriptional repressors"/>
    <property type="match status" value="1"/>
</dbReference>
<dbReference type="InterPro" id="IPR038157">
    <property type="entry name" value="FeoA_core_dom"/>
</dbReference>
<dbReference type="PANTHER" id="PTHR43151:SF2">
    <property type="entry name" value="FE(2+) TRANSPORT PROTEIN A-RELATED"/>
    <property type="match status" value="1"/>
</dbReference>
<dbReference type="Proteomes" id="UP000001304">
    <property type="component" value="Chromosome"/>
</dbReference>
<dbReference type="STRING" id="583356.Igag_1305"/>
<dbReference type="PANTHER" id="PTHR43151">
    <property type="entry name" value="FEOA FAMILY PROTEIN"/>
    <property type="match status" value="1"/>
</dbReference>
<evidence type="ECO:0000256" key="1">
    <source>
        <dbReference type="ARBA" id="ARBA00023004"/>
    </source>
</evidence>
<dbReference type="InterPro" id="IPR008988">
    <property type="entry name" value="Transcriptional_repressor_C"/>
</dbReference>
<proteinExistence type="predicted"/>